<evidence type="ECO:0000256" key="5">
    <source>
        <dbReference type="ARBA" id="ARBA00022840"/>
    </source>
</evidence>
<dbReference type="InterPro" id="IPR000719">
    <property type="entry name" value="Prot_kinase_dom"/>
</dbReference>
<reference evidence="7 8" key="1">
    <citation type="journal article" date="2024" name="Nat. Commun.">
        <title>Phylogenomics reveals the evolutionary origins of lichenization in chlorophyte algae.</title>
        <authorList>
            <person name="Puginier C."/>
            <person name="Libourel C."/>
            <person name="Otte J."/>
            <person name="Skaloud P."/>
            <person name="Haon M."/>
            <person name="Grisel S."/>
            <person name="Petersen M."/>
            <person name="Berrin J.G."/>
            <person name="Delaux P.M."/>
            <person name="Dal Grande F."/>
            <person name="Keller J."/>
        </authorList>
    </citation>
    <scope>NUCLEOTIDE SEQUENCE [LARGE SCALE GENOMIC DNA]</scope>
    <source>
        <strain evidence="7 8">SAG 216-7</strain>
    </source>
</reference>
<dbReference type="SMART" id="SM00220">
    <property type="entry name" value="S_TKc"/>
    <property type="match status" value="1"/>
</dbReference>
<evidence type="ECO:0000256" key="3">
    <source>
        <dbReference type="ARBA" id="ARBA00022741"/>
    </source>
</evidence>
<dbReference type="PANTHER" id="PTHR24346:SF82">
    <property type="entry name" value="KP78A-RELATED"/>
    <property type="match status" value="1"/>
</dbReference>
<sequence>MQDSAAPSDLLAGHARYRKLQDLNEGTFGVVMLARDTATNEQVAIKFLERGAGISRGVVREVLNHRLCMAHPNIVQFREIFLTHKHLAIVMEYANGGDMFDYVIKNKGSGPGEGLPEDVARGFFQQLILALDFCQKLGIANRDIKLENTLLNNSTPIPRVKLCDFGYSKNEFVDSRPKSVSGTPDYIAPEILLNDHYDGKTADIWSCGVMLYVMLTAVLPFAKRGDDRANNLVRLQQLFPRIVAGQYQPPRRASDVCRDLLKRMLTPDPNHRITAPQIMQHPWFTVNMDPAMMELNAQLLQRPVPPEVQTPEQIEAIVKQARVAQTTMSPNWAEGL</sequence>
<feature type="domain" description="Protein kinase" evidence="6">
    <location>
        <begin position="17"/>
        <end position="284"/>
    </location>
</feature>
<dbReference type="Pfam" id="PF00069">
    <property type="entry name" value="Pkinase"/>
    <property type="match status" value="1"/>
</dbReference>
<organism evidence="7 8">
    <name type="scientific">Coccomyxa subellipsoidea</name>
    <dbReference type="NCBI Taxonomy" id="248742"/>
    <lineage>
        <taxon>Eukaryota</taxon>
        <taxon>Viridiplantae</taxon>
        <taxon>Chlorophyta</taxon>
        <taxon>core chlorophytes</taxon>
        <taxon>Trebouxiophyceae</taxon>
        <taxon>Trebouxiophyceae incertae sedis</taxon>
        <taxon>Coccomyxaceae</taxon>
        <taxon>Coccomyxa</taxon>
    </lineage>
</organism>
<keyword evidence="1" id="KW-0723">Serine/threonine-protein kinase</keyword>
<keyword evidence="8" id="KW-1185">Reference proteome</keyword>
<proteinExistence type="predicted"/>
<protein>
    <recommendedName>
        <fullName evidence="6">Protein kinase domain-containing protein</fullName>
    </recommendedName>
</protein>
<accession>A0ABR2Z2U3</accession>
<gene>
    <name evidence="7" type="ORF">WJX75_000792</name>
</gene>
<keyword evidence="2" id="KW-0808">Transferase</keyword>
<keyword evidence="4" id="KW-0418">Kinase</keyword>
<evidence type="ECO:0000313" key="8">
    <source>
        <dbReference type="Proteomes" id="UP001491310"/>
    </source>
</evidence>
<dbReference type="SUPFAM" id="SSF56112">
    <property type="entry name" value="Protein kinase-like (PK-like)"/>
    <property type="match status" value="1"/>
</dbReference>
<keyword evidence="5" id="KW-0067">ATP-binding</keyword>
<keyword evidence="3" id="KW-0547">Nucleotide-binding</keyword>
<evidence type="ECO:0000256" key="4">
    <source>
        <dbReference type="ARBA" id="ARBA00022777"/>
    </source>
</evidence>
<dbReference type="PROSITE" id="PS50011">
    <property type="entry name" value="PROTEIN_KINASE_DOM"/>
    <property type="match status" value="1"/>
</dbReference>
<dbReference type="CDD" id="cd14003">
    <property type="entry name" value="STKc_AMPK-like"/>
    <property type="match status" value="1"/>
</dbReference>
<dbReference type="InterPro" id="IPR011009">
    <property type="entry name" value="Kinase-like_dom_sf"/>
</dbReference>
<evidence type="ECO:0000259" key="6">
    <source>
        <dbReference type="PROSITE" id="PS50011"/>
    </source>
</evidence>
<comment type="caution">
    <text evidence="7">The sequence shown here is derived from an EMBL/GenBank/DDBJ whole genome shotgun (WGS) entry which is preliminary data.</text>
</comment>
<dbReference type="Proteomes" id="UP001491310">
    <property type="component" value="Unassembled WGS sequence"/>
</dbReference>
<evidence type="ECO:0000256" key="2">
    <source>
        <dbReference type="ARBA" id="ARBA00022679"/>
    </source>
</evidence>
<name>A0ABR2Z2U3_9CHLO</name>
<dbReference type="Gene3D" id="1.10.510.10">
    <property type="entry name" value="Transferase(Phosphotransferase) domain 1"/>
    <property type="match status" value="1"/>
</dbReference>
<dbReference type="EMBL" id="JALJOT010000001">
    <property type="protein sequence ID" value="KAK9918051.1"/>
    <property type="molecule type" value="Genomic_DNA"/>
</dbReference>
<dbReference type="PANTHER" id="PTHR24346">
    <property type="entry name" value="MAP/MICROTUBULE AFFINITY-REGULATING KINASE"/>
    <property type="match status" value="1"/>
</dbReference>
<evidence type="ECO:0000256" key="1">
    <source>
        <dbReference type="ARBA" id="ARBA00022527"/>
    </source>
</evidence>
<evidence type="ECO:0000313" key="7">
    <source>
        <dbReference type="EMBL" id="KAK9918051.1"/>
    </source>
</evidence>